<name>A0A1I6ISG4_9EURY</name>
<protein>
    <submittedName>
        <fullName evidence="4">Pyridine nucleotide-disulphide oxidoreductase</fullName>
    </submittedName>
</protein>
<dbReference type="OrthoDB" id="214187at2157"/>
<sequence length="301" mass="32817">MATDEATSTREEYDVVVVGGGPAGCSAAVFAARYGFDTVVFDRGRSSIRRCGYLENYLGFPGGIDIDAFYSLMHDHVDAAGGTVVAELVESVARDEDEGDFTVETQDGTVVRTPRVVAATKYDVGYLAGLDEEMLEPDGHGGTELDPSYPDAEGATPLEGLYVAGPLSGVDDQAIVAAGHGARVGGRLVADARRDDGYWDAVATYYDWVRRDASLTDEWRGRDPWRDHFDAHLSPDGDEYDPAHVERVREAYIDERMAKYATESEIARRTEAGTDRLVASLGADRLLDAIDDDRIRAYLDD</sequence>
<keyword evidence="1" id="KW-0285">Flavoprotein</keyword>
<reference evidence="5" key="1">
    <citation type="submission" date="2016-10" db="EMBL/GenBank/DDBJ databases">
        <authorList>
            <person name="Varghese N."/>
            <person name="Submissions S."/>
        </authorList>
    </citation>
    <scope>NUCLEOTIDE SEQUENCE [LARGE SCALE GENOMIC DNA]</scope>
    <source>
        <strain evidence="5">CGMCC 1.7736</strain>
    </source>
</reference>
<dbReference type="InterPro" id="IPR036188">
    <property type="entry name" value="FAD/NAD-bd_sf"/>
</dbReference>
<dbReference type="PANTHER" id="PTHR48105">
    <property type="entry name" value="THIOREDOXIN REDUCTASE 1-RELATED-RELATED"/>
    <property type="match status" value="1"/>
</dbReference>
<evidence type="ECO:0000256" key="1">
    <source>
        <dbReference type="ARBA" id="ARBA00022630"/>
    </source>
</evidence>
<dbReference type="InterPro" id="IPR050097">
    <property type="entry name" value="Ferredoxin-NADP_redctase_2"/>
</dbReference>
<proteinExistence type="predicted"/>
<organism evidence="4 5">
    <name type="scientific">Halogeometricum rufum</name>
    <dbReference type="NCBI Taxonomy" id="553469"/>
    <lineage>
        <taxon>Archaea</taxon>
        <taxon>Methanobacteriati</taxon>
        <taxon>Methanobacteriota</taxon>
        <taxon>Stenosarchaea group</taxon>
        <taxon>Halobacteria</taxon>
        <taxon>Halobacteriales</taxon>
        <taxon>Haloferacaceae</taxon>
        <taxon>Halogeometricum</taxon>
    </lineage>
</organism>
<dbReference type="InterPro" id="IPR023753">
    <property type="entry name" value="FAD/NAD-binding_dom"/>
</dbReference>
<keyword evidence="5" id="KW-1185">Reference proteome</keyword>
<evidence type="ECO:0000259" key="3">
    <source>
        <dbReference type="Pfam" id="PF07992"/>
    </source>
</evidence>
<dbReference type="SUPFAM" id="SSF51905">
    <property type="entry name" value="FAD/NAD(P)-binding domain"/>
    <property type="match status" value="1"/>
</dbReference>
<gene>
    <name evidence="4" type="ORF">SAMN04487947_3659</name>
</gene>
<dbReference type="AlphaFoldDB" id="A0A1I6ISG4"/>
<dbReference type="EMBL" id="FOYT01000004">
    <property type="protein sequence ID" value="SFR69663.1"/>
    <property type="molecule type" value="Genomic_DNA"/>
</dbReference>
<dbReference type="PRINTS" id="PR00469">
    <property type="entry name" value="PNDRDTASEII"/>
</dbReference>
<evidence type="ECO:0000313" key="5">
    <source>
        <dbReference type="Proteomes" id="UP000198531"/>
    </source>
</evidence>
<evidence type="ECO:0000256" key="2">
    <source>
        <dbReference type="ARBA" id="ARBA00023002"/>
    </source>
</evidence>
<dbReference type="Gene3D" id="3.50.50.60">
    <property type="entry name" value="FAD/NAD(P)-binding domain"/>
    <property type="match status" value="1"/>
</dbReference>
<feature type="domain" description="FAD/NAD(P)-binding" evidence="3">
    <location>
        <begin position="13"/>
        <end position="120"/>
    </location>
</feature>
<accession>A0A1I6ISG4</accession>
<dbReference type="Proteomes" id="UP000198531">
    <property type="component" value="Unassembled WGS sequence"/>
</dbReference>
<dbReference type="Pfam" id="PF07992">
    <property type="entry name" value="Pyr_redox_2"/>
    <property type="match status" value="1"/>
</dbReference>
<dbReference type="STRING" id="553469.SAMN04487947_3659"/>
<dbReference type="GO" id="GO:0016491">
    <property type="term" value="F:oxidoreductase activity"/>
    <property type="evidence" value="ECO:0007669"/>
    <property type="project" value="UniProtKB-KW"/>
</dbReference>
<evidence type="ECO:0000313" key="4">
    <source>
        <dbReference type="EMBL" id="SFR69663.1"/>
    </source>
</evidence>
<keyword evidence="2" id="KW-0560">Oxidoreductase</keyword>
<dbReference type="RefSeq" id="WP_089810318.1">
    <property type="nucleotide sequence ID" value="NZ_FOYT01000004.1"/>
</dbReference>